<feature type="region of interest" description="Disordered" evidence="1">
    <location>
        <begin position="89"/>
        <end position="123"/>
    </location>
</feature>
<feature type="compositionally biased region" description="Low complexity" evidence="1">
    <location>
        <begin position="91"/>
        <end position="114"/>
    </location>
</feature>
<accession>A0A8D8ARN6</accession>
<dbReference type="EMBL" id="HBUE01044446">
    <property type="protein sequence ID" value="CAG6461972.1"/>
    <property type="molecule type" value="Transcribed_RNA"/>
</dbReference>
<protein>
    <submittedName>
        <fullName evidence="2">(northern house mosquito) hypothetical protein</fullName>
    </submittedName>
</protein>
<name>A0A8D8ARN6_CULPI</name>
<evidence type="ECO:0000313" key="2">
    <source>
        <dbReference type="EMBL" id="CAG6461972.1"/>
    </source>
</evidence>
<evidence type="ECO:0000256" key="1">
    <source>
        <dbReference type="SAM" id="MobiDB-lite"/>
    </source>
</evidence>
<sequence>MRIRLSLGCWFRSRTRWKTAMRRLSWPLPVWRPCWEIRPWPSTRRTIATSICTVSSSSIRSATGGFRSCATTLWRWTLERVPSRLPRRTIRTITRSASGTSCRSSRSSPTMDSSAEITASSPE</sequence>
<proteinExistence type="predicted"/>
<reference evidence="2" key="1">
    <citation type="submission" date="2021-05" db="EMBL/GenBank/DDBJ databases">
        <authorList>
            <person name="Alioto T."/>
            <person name="Alioto T."/>
            <person name="Gomez Garrido J."/>
        </authorList>
    </citation>
    <scope>NUCLEOTIDE SEQUENCE</scope>
</reference>
<organism evidence="2">
    <name type="scientific">Culex pipiens</name>
    <name type="common">House mosquito</name>
    <dbReference type="NCBI Taxonomy" id="7175"/>
    <lineage>
        <taxon>Eukaryota</taxon>
        <taxon>Metazoa</taxon>
        <taxon>Ecdysozoa</taxon>
        <taxon>Arthropoda</taxon>
        <taxon>Hexapoda</taxon>
        <taxon>Insecta</taxon>
        <taxon>Pterygota</taxon>
        <taxon>Neoptera</taxon>
        <taxon>Endopterygota</taxon>
        <taxon>Diptera</taxon>
        <taxon>Nematocera</taxon>
        <taxon>Culicoidea</taxon>
        <taxon>Culicidae</taxon>
        <taxon>Culicinae</taxon>
        <taxon>Culicini</taxon>
        <taxon>Culex</taxon>
        <taxon>Culex</taxon>
    </lineage>
</organism>
<dbReference type="AlphaFoldDB" id="A0A8D8ARN6"/>